<evidence type="ECO:0000313" key="2">
    <source>
        <dbReference type="Proteomes" id="UP000692954"/>
    </source>
</evidence>
<organism evidence="1 2">
    <name type="scientific">Paramecium sonneborni</name>
    <dbReference type="NCBI Taxonomy" id="65129"/>
    <lineage>
        <taxon>Eukaryota</taxon>
        <taxon>Sar</taxon>
        <taxon>Alveolata</taxon>
        <taxon>Ciliophora</taxon>
        <taxon>Intramacronucleata</taxon>
        <taxon>Oligohymenophorea</taxon>
        <taxon>Peniculida</taxon>
        <taxon>Parameciidae</taxon>
        <taxon>Paramecium</taxon>
    </lineage>
</organism>
<protein>
    <submittedName>
        <fullName evidence="1">Uncharacterized protein</fullName>
    </submittedName>
</protein>
<dbReference type="Proteomes" id="UP000692954">
    <property type="component" value="Unassembled WGS sequence"/>
</dbReference>
<reference evidence="1" key="1">
    <citation type="submission" date="2021-01" db="EMBL/GenBank/DDBJ databases">
        <authorList>
            <consortium name="Genoscope - CEA"/>
            <person name="William W."/>
        </authorList>
    </citation>
    <scope>NUCLEOTIDE SEQUENCE</scope>
</reference>
<keyword evidence="2" id="KW-1185">Reference proteome</keyword>
<dbReference type="EMBL" id="CAJJDN010000181">
    <property type="protein sequence ID" value="CAD8127877.1"/>
    <property type="molecule type" value="Genomic_DNA"/>
</dbReference>
<comment type="caution">
    <text evidence="1">The sequence shown here is derived from an EMBL/GenBank/DDBJ whole genome shotgun (WGS) entry which is preliminary data.</text>
</comment>
<gene>
    <name evidence="1" type="ORF">PSON_ATCC_30995.1.T1810004</name>
</gene>
<evidence type="ECO:0000313" key="1">
    <source>
        <dbReference type="EMBL" id="CAD8127877.1"/>
    </source>
</evidence>
<sequence>MTEMTEMTEMTDKIEMIEMIKMTEKIIIKDKRNNNNQIMDESSKQIEK</sequence>
<dbReference type="AlphaFoldDB" id="A0A8S1RKD1"/>
<name>A0A8S1RKD1_9CILI</name>
<accession>A0A8S1RKD1</accession>
<proteinExistence type="predicted"/>